<accession>A0A5A7PC01</accession>
<name>A0A5A7PC01_STRAF</name>
<dbReference type="EMBL" id="BKCP01004328">
    <property type="protein sequence ID" value="GER30212.1"/>
    <property type="molecule type" value="Genomic_DNA"/>
</dbReference>
<dbReference type="AlphaFoldDB" id="A0A5A7PC01"/>
<evidence type="ECO:0000313" key="3">
    <source>
        <dbReference type="Proteomes" id="UP000325081"/>
    </source>
</evidence>
<reference evidence="3" key="1">
    <citation type="journal article" date="2019" name="Curr. Biol.">
        <title>Genome Sequence of Striga asiatica Provides Insight into the Evolution of Plant Parasitism.</title>
        <authorList>
            <person name="Yoshida S."/>
            <person name="Kim S."/>
            <person name="Wafula E.K."/>
            <person name="Tanskanen J."/>
            <person name="Kim Y.M."/>
            <person name="Honaas L."/>
            <person name="Yang Z."/>
            <person name="Spallek T."/>
            <person name="Conn C.E."/>
            <person name="Ichihashi Y."/>
            <person name="Cheong K."/>
            <person name="Cui S."/>
            <person name="Der J.P."/>
            <person name="Gundlach H."/>
            <person name="Jiao Y."/>
            <person name="Hori C."/>
            <person name="Ishida J.K."/>
            <person name="Kasahara H."/>
            <person name="Kiba T."/>
            <person name="Kim M.S."/>
            <person name="Koo N."/>
            <person name="Laohavisit A."/>
            <person name="Lee Y.H."/>
            <person name="Lumba S."/>
            <person name="McCourt P."/>
            <person name="Mortimer J.C."/>
            <person name="Mutuku J.M."/>
            <person name="Nomura T."/>
            <person name="Sasaki-Sekimoto Y."/>
            <person name="Seto Y."/>
            <person name="Wang Y."/>
            <person name="Wakatake T."/>
            <person name="Sakakibara H."/>
            <person name="Demura T."/>
            <person name="Yamaguchi S."/>
            <person name="Yoneyama K."/>
            <person name="Manabe R.I."/>
            <person name="Nelson D.C."/>
            <person name="Schulman A.H."/>
            <person name="Timko M.P."/>
            <person name="dePamphilis C.W."/>
            <person name="Choi D."/>
            <person name="Shirasu K."/>
        </authorList>
    </citation>
    <scope>NUCLEOTIDE SEQUENCE [LARGE SCALE GENOMIC DNA]</scope>
    <source>
        <strain evidence="3">cv. UVA1</strain>
    </source>
</reference>
<dbReference type="Proteomes" id="UP000325081">
    <property type="component" value="Unassembled WGS sequence"/>
</dbReference>
<gene>
    <name evidence="2" type="ORF">STAS_06140</name>
</gene>
<proteinExistence type="predicted"/>
<feature type="region of interest" description="Disordered" evidence="1">
    <location>
        <begin position="114"/>
        <end position="145"/>
    </location>
</feature>
<sequence>MPERSGGSRVRLTFTGDGLVSAVGRVHLRHWNAECFDDTAGGVDETQRLSEATRRLLEAGRRGGCRRRSDVAALDEGMRLLTKAMADEGDAARRLVEAMLRRQTKAIRLTEAKQLDGGRRRRDATKTEERRLTGEATRTRDSLVL</sequence>
<evidence type="ECO:0000313" key="2">
    <source>
        <dbReference type="EMBL" id="GER30212.1"/>
    </source>
</evidence>
<comment type="caution">
    <text evidence="2">The sequence shown here is derived from an EMBL/GenBank/DDBJ whole genome shotgun (WGS) entry which is preliminary data.</text>
</comment>
<keyword evidence="3" id="KW-1185">Reference proteome</keyword>
<organism evidence="2 3">
    <name type="scientific">Striga asiatica</name>
    <name type="common">Asiatic witchweed</name>
    <name type="synonym">Buchnera asiatica</name>
    <dbReference type="NCBI Taxonomy" id="4170"/>
    <lineage>
        <taxon>Eukaryota</taxon>
        <taxon>Viridiplantae</taxon>
        <taxon>Streptophyta</taxon>
        <taxon>Embryophyta</taxon>
        <taxon>Tracheophyta</taxon>
        <taxon>Spermatophyta</taxon>
        <taxon>Magnoliopsida</taxon>
        <taxon>eudicotyledons</taxon>
        <taxon>Gunneridae</taxon>
        <taxon>Pentapetalae</taxon>
        <taxon>asterids</taxon>
        <taxon>lamiids</taxon>
        <taxon>Lamiales</taxon>
        <taxon>Orobanchaceae</taxon>
        <taxon>Buchnereae</taxon>
        <taxon>Striga</taxon>
    </lineage>
</organism>
<protein>
    <submittedName>
        <fullName evidence="2">Pentatricopeptide repeat (PPR-like) superfamily protein</fullName>
    </submittedName>
</protein>
<evidence type="ECO:0000256" key="1">
    <source>
        <dbReference type="SAM" id="MobiDB-lite"/>
    </source>
</evidence>